<proteinExistence type="predicted"/>
<keyword evidence="3" id="KW-1185">Reference proteome</keyword>
<evidence type="ECO:0000256" key="1">
    <source>
        <dbReference type="SAM" id="MobiDB-lite"/>
    </source>
</evidence>
<dbReference type="EMBL" id="BTRK01000006">
    <property type="protein sequence ID" value="GMR56632.1"/>
    <property type="molecule type" value="Genomic_DNA"/>
</dbReference>
<sequence length="114" mass="13824">METAEEMRQIAAELETEKEKAEREKEDLEREKEQWTKERFEFQRTIEASTRVWVELEQVRLEQERAVEEARKTSDGLQTSLAEANERVEEEKRKARQFKCERDIFDQKCSRLQN</sequence>
<feature type="region of interest" description="Disordered" evidence="1">
    <location>
        <begin position="1"/>
        <end position="32"/>
    </location>
</feature>
<organism evidence="2 3">
    <name type="scientific">Pristionchus mayeri</name>
    <dbReference type="NCBI Taxonomy" id="1317129"/>
    <lineage>
        <taxon>Eukaryota</taxon>
        <taxon>Metazoa</taxon>
        <taxon>Ecdysozoa</taxon>
        <taxon>Nematoda</taxon>
        <taxon>Chromadorea</taxon>
        <taxon>Rhabditida</taxon>
        <taxon>Rhabditina</taxon>
        <taxon>Diplogasteromorpha</taxon>
        <taxon>Diplogasteroidea</taxon>
        <taxon>Neodiplogasteridae</taxon>
        <taxon>Pristionchus</taxon>
    </lineage>
</organism>
<protein>
    <submittedName>
        <fullName evidence="2">Uncharacterized protein</fullName>
    </submittedName>
</protein>
<evidence type="ECO:0000313" key="3">
    <source>
        <dbReference type="Proteomes" id="UP001328107"/>
    </source>
</evidence>
<dbReference type="AlphaFoldDB" id="A0AAN5D6L4"/>
<comment type="caution">
    <text evidence="2">The sequence shown here is derived from an EMBL/GenBank/DDBJ whole genome shotgun (WGS) entry which is preliminary data.</text>
</comment>
<accession>A0AAN5D6L4</accession>
<evidence type="ECO:0000313" key="2">
    <source>
        <dbReference type="EMBL" id="GMR56632.1"/>
    </source>
</evidence>
<name>A0AAN5D6L4_9BILA</name>
<gene>
    <name evidence="2" type="ORF">PMAYCL1PPCAC_26827</name>
</gene>
<reference evidence="3" key="1">
    <citation type="submission" date="2022-10" db="EMBL/GenBank/DDBJ databases">
        <title>Genome assembly of Pristionchus species.</title>
        <authorList>
            <person name="Yoshida K."/>
            <person name="Sommer R.J."/>
        </authorList>
    </citation>
    <scope>NUCLEOTIDE SEQUENCE [LARGE SCALE GENOMIC DNA]</scope>
    <source>
        <strain evidence="3">RS5460</strain>
    </source>
</reference>
<feature type="non-terminal residue" evidence="2">
    <location>
        <position position="114"/>
    </location>
</feature>
<dbReference type="Proteomes" id="UP001328107">
    <property type="component" value="Unassembled WGS sequence"/>
</dbReference>
<feature type="compositionally biased region" description="Basic and acidic residues" evidence="1">
    <location>
        <begin position="15"/>
        <end position="32"/>
    </location>
</feature>